<keyword evidence="1" id="KW-0732">Signal</keyword>
<sequence>MTLLSGCVGQPAQKAVQSGPIDTYTIADPRGDWGFPSPWGHYQRGPGYLRMSFLYDTLIWKDEQGFTPALASHWSYDEGTKAYRFALRDDALWHDGQKVTAGDVLFTFEYMKKHPYPWVDLSEVEKVEAVDAQTVQITLKRHYAPFLENVAGALPILPRHIWAAIERPEEHAEKEVLIGSGPYRLVDYSKEHGTYLYQANDRYYGGKPKVAQIRFVKLNESMAAAALTKGEVDAAQIPGETAEQMRQVGMQVIRGPHFWNAKLMFNHQKAPFSDKAFRQALAYTIDRQELVAKSLRGQGAPASPGLIPPDSPWHEPQVTPYTADLEKARELLASLGYFLEQGSLVKECRELSLELLCSPDNGRDGEIIKEQLARIGIKVRVKSLEAKTVDAKVGAWDFDLAVSGHGGIGGDPQFFSRMITGQGFLSARYNDNSRLNALLNEQLSAMDEEKRKEQVREAQRIYAEDLPALSLYYPTDYWCHNGKVNLFYTQGGISVGIPLPLNKLAFVRP</sequence>
<name>B0TFB4_HELMI</name>
<protein>
    <submittedName>
        <fullName evidence="3">Extracellular solute-binding protein, family 5</fullName>
    </submittedName>
</protein>
<accession>B0TFB4</accession>
<dbReference type="HOGENOM" id="CLU_017028_8_4_9"/>
<dbReference type="InterPro" id="IPR000914">
    <property type="entry name" value="SBP_5_dom"/>
</dbReference>
<dbReference type="PANTHER" id="PTHR30290:SF64">
    <property type="entry name" value="ABC TRANSPORTER PERIPLASMIC BINDING PROTEIN"/>
    <property type="match status" value="1"/>
</dbReference>
<dbReference type="KEGG" id="hmo:HM1_1873"/>
<dbReference type="PANTHER" id="PTHR30290">
    <property type="entry name" value="PERIPLASMIC BINDING COMPONENT OF ABC TRANSPORTER"/>
    <property type="match status" value="1"/>
</dbReference>
<proteinExistence type="predicted"/>
<keyword evidence="4" id="KW-1185">Reference proteome</keyword>
<dbReference type="Gene3D" id="3.40.190.10">
    <property type="entry name" value="Periplasmic binding protein-like II"/>
    <property type="match status" value="1"/>
</dbReference>
<dbReference type="PIRSF" id="PIRSF002741">
    <property type="entry name" value="MppA"/>
    <property type="match status" value="1"/>
</dbReference>
<dbReference type="EMBL" id="CP000930">
    <property type="protein sequence ID" value="ABZ84431.1"/>
    <property type="molecule type" value="Genomic_DNA"/>
</dbReference>
<gene>
    <name evidence="3" type="ORF">HM1_1873</name>
</gene>
<reference evidence="3 4" key="1">
    <citation type="journal article" date="2008" name="J. Bacteriol.">
        <title>The genome of Heliobacterium modesticaldum, a phototrophic representative of the Firmicutes containing the simplest photosynthetic apparatus.</title>
        <authorList>
            <person name="Sattley W.M."/>
            <person name="Madigan M.T."/>
            <person name="Swingley W.D."/>
            <person name="Cheung P.C."/>
            <person name="Clocksin K.M."/>
            <person name="Conrad A.L."/>
            <person name="Dejesa L.C."/>
            <person name="Honchak B.M."/>
            <person name="Jung D.O."/>
            <person name="Karbach L.E."/>
            <person name="Kurdoglu A."/>
            <person name="Lahiri S."/>
            <person name="Mastrian S.D."/>
            <person name="Page L.E."/>
            <person name="Taylor H.L."/>
            <person name="Wang Z.T."/>
            <person name="Raymond J."/>
            <person name="Chen M."/>
            <person name="Blankenship R.E."/>
            <person name="Touchman J.W."/>
        </authorList>
    </citation>
    <scope>NUCLEOTIDE SEQUENCE [LARGE SCALE GENOMIC DNA]</scope>
    <source>
        <strain evidence="4">ATCC 51547 / Ice1</strain>
    </source>
</reference>
<dbReference type="Pfam" id="PF00496">
    <property type="entry name" value="SBP_bac_5"/>
    <property type="match status" value="1"/>
</dbReference>
<dbReference type="Proteomes" id="UP000008550">
    <property type="component" value="Chromosome"/>
</dbReference>
<dbReference type="Gene3D" id="3.90.76.10">
    <property type="entry name" value="Dipeptide-binding Protein, Domain 1"/>
    <property type="match status" value="1"/>
</dbReference>
<dbReference type="GO" id="GO:0015833">
    <property type="term" value="P:peptide transport"/>
    <property type="evidence" value="ECO:0007669"/>
    <property type="project" value="TreeGrafter"/>
</dbReference>
<evidence type="ECO:0000256" key="1">
    <source>
        <dbReference type="ARBA" id="ARBA00022729"/>
    </source>
</evidence>
<dbReference type="GO" id="GO:0043190">
    <property type="term" value="C:ATP-binding cassette (ABC) transporter complex"/>
    <property type="evidence" value="ECO:0007669"/>
    <property type="project" value="InterPro"/>
</dbReference>
<evidence type="ECO:0000313" key="3">
    <source>
        <dbReference type="EMBL" id="ABZ84431.1"/>
    </source>
</evidence>
<evidence type="ECO:0000259" key="2">
    <source>
        <dbReference type="Pfam" id="PF00496"/>
    </source>
</evidence>
<organism evidence="3 4">
    <name type="scientific">Heliobacterium modesticaldum (strain ATCC 51547 / Ice1)</name>
    <dbReference type="NCBI Taxonomy" id="498761"/>
    <lineage>
        <taxon>Bacteria</taxon>
        <taxon>Bacillati</taxon>
        <taxon>Bacillota</taxon>
        <taxon>Clostridia</taxon>
        <taxon>Eubacteriales</taxon>
        <taxon>Heliobacteriaceae</taxon>
        <taxon>Heliomicrobium</taxon>
    </lineage>
</organism>
<feature type="domain" description="Solute-binding protein family 5" evidence="2">
    <location>
        <begin position="66"/>
        <end position="421"/>
    </location>
</feature>
<dbReference type="InterPro" id="IPR030678">
    <property type="entry name" value="Peptide/Ni-bd"/>
</dbReference>
<dbReference type="CDD" id="cd08520">
    <property type="entry name" value="PBP2_NikA_DppA_OppA_like_21"/>
    <property type="match status" value="1"/>
</dbReference>
<evidence type="ECO:0000313" key="4">
    <source>
        <dbReference type="Proteomes" id="UP000008550"/>
    </source>
</evidence>
<dbReference type="STRING" id="498761.HM1_1873"/>
<dbReference type="Gene3D" id="3.10.105.10">
    <property type="entry name" value="Dipeptide-binding Protein, Domain 3"/>
    <property type="match status" value="1"/>
</dbReference>
<dbReference type="AlphaFoldDB" id="B0TFB4"/>
<dbReference type="GO" id="GO:0042597">
    <property type="term" value="C:periplasmic space"/>
    <property type="evidence" value="ECO:0007669"/>
    <property type="project" value="UniProtKB-ARBA"/>
</dbReference>
<dbReference type="eggNOG" id="COG0747">
    <property type="taxonomic scope" value="Bacteria"/>
</dbReference>
<dbReference type="InterPro" id="IPR039424">
    <property type="entry name" value="SBP_5"/>
</dbReference>
<dbReference type="SUPFAM" id="SSF53850">
    <property type="entry name" value="Periplasmic binding protein-like II"/>
    <property type="match status" value="1"/>
</dbReference>
<dbReference type="GO" id="GO:1904680">
    <property type="term" value="F:peptide transmembrane transporter activity"/>
    <property type="evidence" value="ECO:0007669"/>
    <property type="project" value="TreeGrafter"/>
</dbReference>